<dbReference type="EMBL" id="FNLM01000034">
    <property type="protein sequence ID" value="SDU25792.1"/>
    <property type="molecule type" value="Genomic_DNA"/>
</dbReference>
<dbReference type="GO" id="GO:0015074">
    <property type="term" value="P:DNA integration"/>
    <property type="evidence" value="ECO:0007669"/>
    <property type="project" value="UniProtKB-KW"/>
</dbReference>
<dbReference type="Pfam" id="PF00589">
    <property type="entry name" value="Phage_integrase"/>
    <property type="match status" value="1"/>
</dbReference>
<dbReference type="InterPro" id="IPR013762">
    <property type="entry name" value="Integrase-like_cat_sf"/>
</dbReference>
<keyword evidence="3" id="KW-0233">DNA recombination</keyword>
<accession>A0A1H2H1R0</accession>
<dbReference type="Gene3D" id="1.10.150.130">
    <property type="match status" value="1"/>
</dbReference>
<dbReference type="Pfam" id="PF02899">
    <property type="entry name" value="Phage_int_SAM_1"/>
    <property type="match status" value="1"/>
</dbReference>
<dbReference type="InterPro" id="IPR044068">
    <property type="entry name" value="CB"/>
</dbReference>
<dbReference type="InterPro" id="IPR010998">
    <property type="entry name" value="Integrase_recombinase_N"/>
</dbReference>
<dbReference type="InterPro" id="IPR011010">
    <property type="entry name" value="DNA_brk_join_enz"/>
</dbReference>
<dbReference type="PANTHER" id="PTHR30349">
    <property type="entry name" value="PHAGE INTEGRASE-RELATED"/>
    <property type="match status" value="1"/>
</dbReference>
<dbReference type="Gene3D" id="1.10.443.10">
    <property type="entry name" value="Intergrase catalytic core"/>
    <property type="match status" value="1"/>
</dbReference>
<dbReference type="InterPro" id="IPR050090">
    <property type="entry name" value="Tyrosine_recombinase_XerCD"/>
</dbReference>
<evidence type="ECO:0000256" key="2">
    <source>
        <dbReference type="ARBA" id="ARBA00023125"/>
    </source>
</evidence>
<evidence type="ECO:0000256" key="1">
    <source>
        <dbReference type="ARBA" id="ARBA00022908"/>
    </source>
</evidence>
<feature type="domain" description="Tyr recombinase" evidence="5">
    <location>
        <begin position="175"/>
        <end position="359"/>
    </location>
</feature>
<evidence type="ECO:0000256" key="3">
    <source>
        <dbReference type="ARBA" id="ARBA00023172"/>
    </source>
</evidence>
<dbReference type="Proteomes" id="UP000183180">
    <property type="component" value="Unassembled WGS sequence"/>
</dbReference>
<dbReference type="CDD" id="cd00397">
    <property type="entry name" value="DNA_BRE_C"/>
    <property type="match status" value="1"/>
</dbReference>
<keyword evidence="1" id="KW-0229">DNA integration</keyword>
<dbReference type="PROSITE" id="PS51898">
    <property type="entry name" value="TYR_RECOMBINASE"/>
    <property type="match status" value="1"/>
</dbReference>
<evidence type="ECO:0000256" key="4">
    <source>
        <dbReference type="PROSITE-ProRule" id="PRU01248"/>
    </source>
</evidence>
<dbReference type="STRING" id="158898.SAMN04488548_134228"/>
<dbReference type="PROSITE" id="PS51900">
    <property type="entry name" value="CB"/>
    <property type="match status" value="1"/>
</dbReference>
<reference evidence="7 8" key="1">
    <citation type="submission" date="2016-10" db="EMBL/GenBank/DDBJ databases">
        <authorList>
            <person name="de Groot N.N."/>
        </authorList>
    </citation>
    <scope>NUCLEOTIDE SEQUENCE [LARGE SCALE GENOMIC DNA]</scope>
    <source>
        <strain evidence="7 8">DSM 44215</strain>
    </source>
</reference>
<dbReference type="InterPro" id="IPR002104">
    <property type="entry name" value="Integrase_catalytic"/>
</dbReference>
<keyword evidence="2 4" id="KW-0238">DNA-binding</keyword>
<evidence type="ECO:0000259" key="6">
    <source>
        <dbReference type="PROSITE" id="PS51900"/>
    </source>
</evidence>
<evidence type="ECO:0000259" key="5">
    <source>
        <dbReference type="PROSITE" id="PS51898"/>
    </source>
</evidence>
<dbReference type="InterPro" id="IPR004107">
    <property type="entry name" value="Integrase_SAM-like_N"/>
</dbReference>
<name>A0A1H2H1R0_9ACTN</name>
<protein>
    <submittedName>
        <fullName evidence="7">Site-specific recombinase XerD</fullName>
    </submittedName>
</protein>
<gene>
    <name evidence="7" type="ORF">SAMN04488548_134228</name>
</gene>
<feature type="domain" description="Core-binding (CB)" evidence="6">
    <location>
        <begin position="17"/>
        <end position="130"/>
    </location>
</feature>
<evidence type="ECO:0000313" key="8">
    <source>
        <dbReference type="Proteomes" id="UP000183180"/>
    </source>
</evidence>
<dbReference type="RefSeq" id="WP_208863606.1">
    <property type="nucleotide sequence ID" value="NZ_FNLM01000034.1"/>
</dbReference>
<organism evidence="7 8">
    <name type="scientific">Gordonia westfalica</name>
    <dbReference type="NCBI Taxonomy" id="158898"/>
    <lineage>
        <taxon>Bacteria</taxon>
        <taxon>Bacillati</taxon>
        <taxon>Actinomycetota</taxon>
        <taxon>Actinomycetes</taxon>
        <taxon>Mycobacteriales</taxon>
        <taxon>Gordoniaceae</taxon>
        <taxon>Gordonia</taxon>
    </lineage>
</organism>
<evidence type="ECO:0000313" key="7">
    <source>
        <dbReference type="EMBL" id="SDU25792.1"/>
    </source>
</evidence>
<dbReference type="SUPFAM" id="SSF56349">
    <property type="entry name" value="DNA breaking-rejoining enzymes"/>
    <property type="match status" value="1"/>
</dbReference>
<proteinExistence type="predicted"/>
<dbReference type="PANTHER" id="PTHR30349:SF81">
    <property type="entry name" value="TYROSINE RECOMBINASE XERC"/>
    <property type="match status" value="1"/>
</dbReference>
<sequence length="393" mass="45262">MNPVDGVPFWSLVGPDDREIEPVGEFLKELVTRGHRAGTVRSYAYDLLRWWRWLRVIDRPWNRATQEDLREFVLWLSDAIKPESGRRTVSVSTAGTINAVTRKQYLDDRYKPRTIRHSNAVLRTFYEWAIIEGTGPLVNPVQLRNASRRAHAHHNPLESFRTDGRLRYNPPIPKRRPRVLPDPEWVRLFGALTSNRDRALLSMAVSNGARAGEILGMRMADVDWGEQLVRVTRKGSRDEQWLPVSAEALLWLRLYLSEIDDVQPNAPLWWTLRVRNRRAGASRQPMNYETLRGVFRRTNVALGTNWSMHDLRHTAARRMADDSKLSLRDVQTILGHRQIATTVQVYLHESDVQVASRVLEHLSRPSPPHPLAGKSLGYRDHDMSVLFGGEDLC</sequence>
<dbReference type="AlphaFoldDB" id="A0A1H2H1R0"/>
<dbReference type="GO" id="GO:0003677">
    <property type="term" value="F:DNA binding"/>
    <property type="evidence" value="ECO:0007669"/>
    <property type="project" value="UniProtKB-UniRule"/>
</dbReference>
<dbReference type="GO" id="GO:0006310">
    <property type="term" value="P:DNA recombination"/>
    <property type="evidence" value="ECO:0007669"/>
    <property type="project" value="UniProtKB-KW"/>
</dbReference>